<accession>A0A9W6IZ09</accession>
<dbReference type="Proteomes" id="UP001143372">
    <property type="component" value="Unassembled WGS sequence"/>
</dbReference>
<feature type="binding site" evidence="2">
    <location>
        <position position="65"/>
    </location>
    <ligand>
        <name>Fe cation</name>
        <dbReference type="ChEBI" id="CHEBI:24875"/>
    </ligand>
</feature>
<dbReference type="AlphaFoldDB" id="A0A9W6IZ09"/>
<dbReference type="Pfam" id="PF02678">
    <property type="entry name" value="Pirin"/>
    <property type="match status" value="1"/>
</dbReference>
<feature type="region of interest" description="Disordered" evidence="4">
    <location>
        <begin position="284"/>
        <end position="308"/>
    </location>
</feature>
<dbReference type="CDD" id="cd02247">
    <property type="entry name" value="cupin_pirin_C"/>
    <property type="match status" value="1"/>
</dbReference>
<keyword evidence="8" id="KW-1185">Reference proteome</keyword>
<dbReference type="InterPro" id="IPR008778">
    <property type="entry name" value="Pirin_C_dom"/>
</dbReference>
<feature type="binding site" evidence="2">
    <location>
        <position position="109"/>
    </location>
    <ligand>
        <name>Fe cation</name>
        <dbReference type="ChEBI" id="CHEBI:24875"/>
    </ligand>
</feature>
<feature type="binding site" evidence="2">
    <location>
        <position position="67"/>
    </location>
    <ligand>
        <name>Fe cation</name>
        <dbReference type="ChEBI" id="CHEBI:24875"/>
    </ligand>
</feature>
<evidence type="ECO:0000256" key="1">
    <source>
        <dbReference type="ARBA" id="ARBA00008416"/>
    </source>
</evidence>
<dbReference type="InterPro" id="IPR014710">
    <property type="entry name" value="RmlC-like_jellyroll"/>
</dbReference>
<feature type="domain" description="Pirin N-terminal" evidence="5">
    <location>
        <begin position="26"/>
        <end position="131"/>
    </location>
</feature>
<dbReference type="EMBL" id="BSFI01000001">
    <property type="protein sequence ID" value="GLK66383.1"/>
    <property type="molecule type" value="Genomic_DNA"/>
</dbReference>
<evidence type="ECO:0008006" key="9">
    <source>
        <dbReference type="Google" id="ProtNLM"/>
    </source>
</evidence>
<dbReference type="PANTHER" id="PTHR13903:SF8">
    <property type="entry name" value="PIRIN"/>
    <property type="match status" value="1"/>
</dbReference>
<name>A0A9W6IZ09_9HYPH</name>
<gene>
    <name evidence="7" type="ORF">GCM10008179_00210</name>
</gene>
<dbReference type="Gene3D" id="2.60.120.10">
    <property type="entry name" value="Jelly Rolls"/>
    <property type="match status" value="2"/>
</dbReference>
<proteinExistence type="inferred from homology"/>
<organism evidence="7 8">
    <name type="scientific">Hansschlegelia plantiphila</name>
    <dbReference type="NCBI Taxonomy" id="374655"/>
    <lineage>
        <taxon>Bacteria</taxon>
        <taxon>Pseudomonadati</taxon>
        <taxon>Pseudomonadota</taxon>
        <taxon>Alphaproteobacteria</taxon>
        <taxon>Hyphomicrobiales</taxon>
        <taxon>Methylopilaceae</taxon>
        <taxon>Hansschlegelia</taxon>
    </lineage>
</organism>
<evidence type="ECO:0000259" key="5">
    <source>
        <dbReference type="Pfam" id="PF02678"/>
    </source>
</evidence>
<dbReference type="InterPro" id="IPR011051">
    <property type="entry name" value="RmlC_Cupin_sf"/>
</dbReference>
<dbReference type="SUPFAM" id="SSF51182">
    <property type="entry name" value="RmlC-like cupins"/>
    <property type="match status" value="1"/>
</dbReference>
<dbReference type="InterPro" id="IPR012093">
    <property type="entry name" value="Pirin"/>
</dbReference>
<evidence type="ECO:0000313" key="8">
    <source>
        <dbReference type="Proteomes" id="UP001143372"/>
    </source>
</evidence>
<reference evidence="7" key="1">
    <citation type="journal article" date="2014" name="Int. J. Syst. Evol. Microbiol.">
        <title>Complete genome sequence of Corynebacterium casei LMG S-19264T (=DSM 44701T), isolated from a smear-ripened cheese.</title>
        <authorList>
            <consortium name="US DOE Joint Genome Institute (JGI-PGF)"/>
            <person name="Walter F."/>
            <person name="Albersmeier A."/>
            <person name="Kalinowski J."/>
            <person name="Ruckert C."/>
        </authorList>
    </citation>
    <scope>NUCLEOTIDE SEQUENCE</scope>
    <source>
        <strain evidence="7">VKM B-2347</strain>
    </source>
</reference>
<comment type="similarity">
    <text evidence="1 3">Belongs to the pirin family.</text>
</comment>
<dbReference type="InterPro" id="IPR003829">
    <property type="entry name" value="Pirin_N_dom"/>
</dbReference>
<dbReference type="GO" id="GO:0046872">
    <property type="term" value="F:metal ion binding"/>
    <property type="evidence" value="ECO:0007669"/>
    <property type="project" value="UniProtKB-KW"/>
</dbReference>
<feature type="binding site" evidence="2">
    <location>
        <position position="111"/>
    </location>
    <ligand>
        <name>Fe cation</name>
        <dbReference type="ChEBI" id="CHEBI:24875"/>
    </ligand>
</feature>
<feature type="compositionally biased region" description="Polar residues" evidence="4">
    <location>
        <begin position="299"/>
        <end position="308"/>
    </location>
</feature>
<evidence type="ECO:0000259" key="6">
    <source>
        <dbReference type="Pfam" id="PF05726"/>
    </source>
</evidence>
<evidence type="ECO:0000256" key="4">
    <source>
        <dbReference type="SAM" id="MobiDB-lite"/>
    </source>
</evidence>
<keyword evidence="2" id="KW-0479">Metal-binding</keyword>
<comment type="cofactor">
    <cofactor evidence="2">
        <name>Fe cation</name>
        <dbReference type="ChEBI" id="CHEBI:24875"/>
    </cofactor>
    <text evidence="2">Binds 1 Fe cation per subunit.</text>
</comment>
<dbReference type="CDD" id="cd02909">
    <property type="entry name" value="cupin_pirin_N"/>
    <property type="match status" value="1"/>
</dbReference>
<sequence length="308" mass="33877">MTLRSSEVEGVDLIILPPVRDLGDGFRVRRALPSAHRRMVGPFIFFDQMGEAVFRSGEGLDVRPHPHIGLATVTYLLEGEIHHRDSVGSVQPIRPGEVNWMTAGSGVVHSERTGAEARATGGKLFGLQAWVALPTAREETDPAFAHHEAHKIPFIDADGVRLTLIAGASDGLRSPIPTFSDMVYADIELTDGARYQLRAEHVERAVFIVSGEVEVLGQTGGFASGELVIFKPEAEIVLKAKGSARLMLIGGEPFPEKRHIYWNFVSSSLDRIEQAKRDWQDGRFAPVPDESEFIPLPKEQSSVPVRYP</sequence>
<protein>
    <recommendedName>
        <fullName evidence="9">Pirin family protein</fullName>
    </recommendedName>
</protein>
<dbReference type="Pfam" id="PF05726">
    <property type="entry name" value="Pirin_C"/>
    <property type="match status" value="1"/>
</dbReference>
<dbReference type="PANTHER" id="PTHR13903">
    <property type="entry name" value="PIRIN-RELATED"/>
    <property type="match status" value="1"/>
</dbReference>
<reference evidence="7" key="2">
    <citation type="submission" date="2023-01" db="EMBL/GenBank/DDBJ databases">
        <authorList>
            <person name="Sun Q."/>
            <person name="Evtushenko L."/>
        </authorList>
    </citation>
    <scope>NUCLEOTIDE SEQUENCE</scope>
    <source>
        <strain evidence="7">VKM B-2347</strain>
    </source>
</reference>
<dbReference type="RefSeq" id="WP_271166654.1">
    <property type="nucleotide sequence ID" value="NZ_BSFI01000001.1"/>
</dbReference>
<evidence type="ECO:0000256" key="2">
    <source>
        <dbReference type="PIRSR" id="PIRSR006232-1"/>
    </source>
</evidence>
<evidence type="ECO:0000256" key="3">
    <source>
        <dbReference type="RuleBase" id="RU003457"/>
    </source>
</evidence>
<evidence type="ECO:0000313" key="7">
    <source>
        <dbReference type="EMBL" id="GLK66383.1"/>
    </source>
</evidence>
<keyword evidence="2" id="KW-0408">Iron</keyword>
<dbReference type="PIRSF" id="PIRSF006232">
    <property type="entry name" value="Pirin"/>
    <property type="match status" value="1"/>
</dbReference>
<feature type="domain" description="Pirin C-terminal" evidence="6">
    <location>
        <begin position="184"/>
        <end position="284"/>
    </location>
</feature>
<comment type="caution">
    <text evidence="7">The sequence shown here is derived from an EMBL/GenBank/DDBJ whole genome shotgun (WGS) entry which is preliminary data.</text>
</comment>